<feature type="transmembrane region" description="Helical" evidence="7">
    <location>
        <begin position="398"/>
        <end position="417"/>
    </location>
</feature>
<keyword evidence="2" id="KW-0813">Transport</keyword>
<feature type="transmembrane region" description="Helical" evidence="7">
    <location>
        <begin position="465"/>
        <end position="484"/>
    </location>
</feature>
<dbReference type="Pfam" id="PF13520">
    <property type="entry name" value="AA_permease_2"/>
    <property type="match status" value="1"/>
</dbReference>
<dbReference type="PANTHER" id="PTHR45649">
    <property type="entry name" value="AMINO-ACID PERMEASE BAT1"/>
    <property type="match status" value="1"/>
</dbReference>
<feature type="transmembrane region" description="Helical" evidence="7">
    <location>
        <begin position="137"/>
        <end position="160"/>
    </location>
</feature>
<feature type="transmembrane region" description="Helical" evidence="7">
    <location>
        <begin position="295"/>
        <end position="317"/>
    </location>
</feature>
<accession>A0A9P5X8V2</accession>
<feature type="transmembrane region" description="Helical" evidence="7">
    <location>
        <begin position="181"/>
        <end position="200"/>
    </location>
</feature>
<reference evidence="8" key="1">
    <citation type="submission" date="2020-11" db="EMBL/GenBank/DDBJ databases">
        <authorList>
            <consortium name="DOE Joint Genome Institute"/>
            <person name="Ahrendt S."/>
            <person name="Riley R."/>
            <person name="Andreopoulos W."/>
            <person name="Labutti K."/>
            <person name="Pangilinan J."/>
            <person name="Ruiz-Duenas F.J."/>
            <person name="Barrasa J.M."/>
            <person name="Sanchez-Garcia M."/>
            <person name="Camarero S."/>
            <person name="Miyauchi S."/>
            <person name="Serrano A."/>
            <person name="Linde D."/>
            <person name="Babiker R."/>
            <person name="Drula E."/>
            <person name="Ayuso-Fernandez I."/>
            <person name="Pacheco R."/>
            <person name="Padilla G."/>
            <person name="Ferreira P."/>
            <person name="Barriuso J."/>
            <person name="Kellner H."/>
            <person name="Castanera R."/>
            <person name="Alfaro M."/>
            <person name="Ramirez L."/>
            <person name="Pisabarro A.G."/>
            <person name="Kuo A."/>
            <person name="Tritt A."/>
            <person name="Lipzen A."/>
            <person name="He G."/>
            <person name="Yan M."/>
            <person name="Ng V."/>
            <person name="Cullen D."/>
            <person name="Martin F."/>
            <person name="Rosso M.-N."/>
            <person name="Henrissat B."/>
            <person name="Hibbett D."/>
            <person name="Martinez A.T."/>
            <person name="Grigoriev I.V."/>
        </authorList>
    </citation>
    <scope>NUCLEOTIDE SEQUENCE</scope>
    <source>
        <strain evidence="8">MF-IS2</strain>
    </source>
</reference>
<evidence type="ECO:0000313" key="8">
    <source>
        <dbReference type="EMBL" id="KAF9445829.1"/>
    </source>
</evidence>
<evidence type="ECO:0000256" key="5">
    <source>
        <dbReference type="ARBA" id="ARBA00023136"/>
    </source>
</evidence>
<evidence type="ECO:0000256" key="6">
    <source>
        <dbReference type="SAM" id="MobiDB-lite"/>
    </source>
</evidence>
<feature type="transmembrane region" description="Helical" evidence="7">
    <location>
        <begin position="496"/>
        <end position="514"/>
    </location>
</feature>
<comment type="caution">
    <text evidence="8">The sequence shown here is derived from an EMBL/GenBank/DDBJ whole genome shotgun (WGS) entry which is preliminary data.</text>
</comment>
<feature type="transmembrane region" description="Helical" evidence="7">
    <location>
        <begin position="85"/>
        <end position="112"/>
    </location>
</feature>
<organism evidence="8 9">
    <name type="scientific">Macrolepiota fuliginosa MF-IS2</name>
    <dbReference type="NCBI Taxonomy" id="1400762"/>
    <lineage>
        <taxon>Eukaryota</taxon>
        <taxon>Fungi</taxon>
        <taxon>Dikarya</taxon>
        <taxon>Basidiomycota</taxon>
        <taxon>Agaricomycotina</taxon>
        <taxon>Agaricomycetes</taxon>
        <taxon>Agaricomycetidae</taxon>
        <taxon>Agaricales</taxon>
        <taxon>Agaricineae</taxon>
        <taxon>Agaricaceae</taxon>
        <taxon>Macrolepiota</taxon>
    </lineage>
</organism>
<sequence>MAERLEDKRHEANRLVRAHIRDNALLAKLGYRGEFQRDFSPLSAIGFAFSIMGVSASVASIFVFPLVTGEPSRRFMPQIMPEETLYVIAGHLGMIFGWIIPCLFVVTVALSLAELTSAMPTSAGLYYFSAKLVPSEWVPLVCWITGWANVTGQILLVSSIEFTNAQLITTGIAVASDGKTLLGPAPTFGIILALLFSHSIVCPANSRILARLSLLTGFINVATAISTAIALIVVSGPNRTPARDAFLLLENHTDWNNGWAFIMSFTGAMWTLTGYDASAHISEEISSASRTAPLAMLSGVIGTEVIGFILFIGLSFASPDITSIVNTNLSMPMGQVLLDNFGKKGMLAVWSLCITVQWVNGVTQGVDASRVTFALARDNGLPGSRWWKQVHPFTKTPVYATWLVMSLSAILAVLVWSNTALSSLAGATVVGLYTSYAIPIFLRITFGHKTFKPGPFNLGRWSRPIGTIAVVWALFASIILSFPLKSHLTSPNDMNYTVVIISGVFFLSSLSWILSARKWFRGPVPNITGDEVEKVTALESERDDETGAVSNEKQSLDTSLDKISG</sequence>
<feature type="transmembrane region" description="Helical" evidence="7">
    <location>
        <begin position="255"/>
        <end position="275"/>
    </location>
</feature>
<feature type="transmembrane region" description="Helical" evidence="7">
    <location>
        <begin position="212"/>
        <end position="234"/>
    </location>
</feature>
<evidence type="ECO:0000256" key="7">
    <source>
        <dbReference type="SAM" id="Phobius"/>
    </source>
</evidence>
<dbReference type="GO" id="GO:0022857">
    <property type="term" value="F:transmembrane transporter activity"/>
    <property type="evidence" value="ECO:0007669"/>
    <property type="project" value="InterPro"/>
</dbReference>
<keyword evidence="5 7" id="KW-0472">Membrane</keyword>
<evidence type="ECO:0000256" key="4">
    <source>
        <dbReference type="ARBA" id="ARBA00022989"/>
    </source>
</evidence>
<dbReference type="GO" id="GO:0016020">
    <property type="term" value="C:membrane"/>
    <property type="evidence" value="ECO:0007669"/>
    <property type="project" value="UniProtKB-SubCell"/>
</dbReference>
<evidence type="ECO:0000313" key="9">
    <source>
        <dbReference type="Proteomes" id="UP000807342"/>
    </source>
</evidence>
<evidence type="ECO:0000256" key="3">
    <source>
        <dbReference type="ARBA" id="ARBA00022692"/>
    </source>
</evidence>
<keyword evidence="9" id="KW-1185">Reference proteome</keyword>
<dbReference type="EMBL" id="MU151278">
    <property type="protein sequence ID" value="KAF9445829.1"/>
    <property type="molecule type" value="Genomic_DNA"/>
</dbReference>
<evidence type="ECO:0000256" key="2">
    <source>
        <dbReference type="ARBA" id="ARBA00022448"/>
    </source>
</evidence>
<dbReference type="AlphaFoldDB" id="A0A9P5X8V2"/>
<feature type="compositionally biased region" description="Polar residues" evidence="6">
    <location>
        <begin position="548"/>
        <end position="558"/>
    </location>
</feature>
<dbReference type="Gene3D" id="1.20.1740.10">
    <property type="entry name" value="Amino acid/polyamine transporter I"/>
    <property type="match status" value="1"/>
</dbReference>
<dbReference type="PIRSF" id="PIRSF006060">
    <property type="entry name" value="AA_transporter"/>
    <property type="match status" value="1"/>
</dbReference>
<proteinExistence type="predicted"/>
<evidence type="ECO:0000256" key="1">
    <source>
        <dbReference type="ARBA" id="ARBA00004141"/>
    </source>
</evidence>
<dbReference type="Proteomes" id="UP000807342">
    <property type="component" value="Unassembled WGS sequence"/>
</dbReference>
<comment type="subcellular location">
    <subcellularLocation>
        <location evidence="1">Membrane</location>
        <topology evidence="1">Multi-pass membrane protein</topology>
    </subcellularLocation>
</comment>
<keyword evidence="3 7" id="KW-0812">Transmembrane</keyword>
<feature type="transmembrane region" description="Helical" evidence="7">
    <location>
        <begin position="423"/>
        <end position="444"/>
    </location>
</feature>
<dbReference type="OrthoDB" id="4476201at2759"/>
<name>A0A9P5X8V2_9AGAR</name>
<protein>
    <submittedName>
        <fullName evidence="8">Amino acid transporter</fullName>
    </submittedName>
</protein>
<dbReference type="InterPro" id="IPR002293">
    <property type="entry name" value="AA/rel_permease1"/>
</dbReference>
<feature type="region of interest" description="Disordered" evidence="6">
    <location>
        <begin position="538"/>
        <end position="565"/>
    </location>
</feature>
<dbReference type="PANTHER" id="PTHR45649:SF26">
    <property type="entry name" value="OS04G0435100 PROTEIN"/>
    <property type="match status" value="1"/>
</dbReference>
<gene>
    <name evidence="8" type="ORF">P691DRAFT_777283</name>
</gene>
<feature type="transmembrane region" description="Helical" evidence="7">
    <location>
        <begin position="42"/>
        <end position="64"/>
    </location>
</feature>
<keyword evidence="4 7" id="KW-1133">Transmembrane helix</keyword>